<evidence type="ECO:0000256" key="9">
    <source>
        <dbReference type="ARBA" id="ARBA00093617"/>
    </source>
</evidence>
<keyword evidence="6 11" id="KW-0812">Transmembrane</keyword>
<keyword evidence="8 11" id="KW-0472">Membrane</keyword>
<evidence type="ECO:0000256" key="8">
    <source>
        <dbReference type="ARBA" id="ARBA00023136"/>
    </source>
</evidence>
<dbReference type="GO" id="GO:0000030">
    <property type="term" value="F:mannosyltransferase activity"/>
    <property type="evidence" value="ECO:0007669"/>
    <property type="project" value="InterPro"/>
</dbReference>
<comment type="subcellular location">
    <subcellularLocation>
        <location evidence="1">Endomembrane system</location>
        <topology evidence="1">Multi-pass membrane protein</topology>
    </subcellularLocation>
</comment>
<evidence type="ECO:0000256" key="11">
    <source>
        <dbReference type="SAM" id="Phobius"/>
    </source>
</evidence>
<dbReference type="Proteomes" id="UP000199331">
    <property type="component" value="Unassembled WGS sequence"/>
</dbReference>
<dbReference type="STRING" id="604088.SAMN04488060_2661"/>
<reference evidence="14" key="1">
    <citation type="submission" date="2016-10" db="EMBL/GenBank/DDBJ databases">
        <authorList>
            <person name="Varghese N."/>
            <person name="Submissions S."/>
        </authorList>
    </citation>
    <scope>NUCLEOTIDE SEQUENCE [LARGE SCALE GENOMIC DNA]</scope>
    <source>
        <strain evidence="14">CGMCC 1.7715</strain>
    </source>
</reference>
<sequence>MMRAPEQPLDPLGWCVALALGFWLLVLWNLAIPSAPYFDEVHYVPAARELLMLEQFNNREHPLFGKEMIALGIAVLGDNSWGWRIFPSIAGMLALFAAMRAVWFATLSRFATITSGVLLATGFHLFVHARIAMLDIFMIAALATAFWQLAGAMREPETGRWRLALAGVALGLAMASKWNAVPVVVVPGLAFLALRWKAGRRRLVLSRRGMPVPGITLAEAFLWLGLVPLAVYWITFWPGYRFEVNGIENGILAHHRLMLDLQTQVLTMHPYESTWPEWMLNLRAIWYLYEEVDQAQRGVMLVGNPLTMLIGLPAIVWCALRGIIKRQAAHGAVALLYAVSLGLWLFAEKSTQFYYHYFLPSSFLLIAIALLLDDLWKAGWRKLAIAVPVASVMLFVFYYLILAAEPLKGPDSFAVWTWLESWR</sequence>
<evidence type="ECO:0000256" key="7">
    <source>
        <dbReference type="ARBA" id="ARBA00022989"/>
    </source>
</evidence>
<comment type="similarity">
    <text evidence="3">Belongs to the glycosyltransferase 39 family.</text>
</comment>
<evidence type="ECO:0000256" key="4">
    <source>
        <dbReference type="ARBA" id="ARBA00022676"/>
    </source>
</evidence>
<name>A0A1I5PW72_9SPHN</name>
<dbReference type="EMBL" id="FOWZ01000004">
    <property type="protein sequence ID" value="SFP37901.1"/>
    <property type="molecule type" value="Genomic_DNA"/>
</dbReference>
<dbReference type="PANTHER" id="PTHR10050:SF46">
    <property type="entry name" value="PROTEIN O-MANNOSYL-TRANSFERASE 2"/>
    <property type="match status" value="1"/>
</dbReference>
<protein>
    <recommendedName>
        <fullName evidence="9">Polyprenol-phosphate-mannose--protein mannosyltransferase</fullName>
    </recommendedName>
    <alternativeName>
        <fullName evidence="10">Protein O-mannosyltransferase</fullName>
    </alternativeName>
</protein>
<evidence type="ECO:0000256" key="2">
    <source>
        <dbReference type="ARBA" id="ARBA00004922"/>
    </source>
</evidence>
<feature type="transmembrane region" description="Helical" evidence="11">
    <location>
        <begin position="85"/>
        <end position="105"/>
    </location>
</feature>
<feature type="transmembrane region" description="Helical" evidence="11">
    <location>
        <begin position="12"/>
        <end position="31"/>
    </location>
</feature>
<comment type="pathway">
    <text evidence="2">Protein modification; protein glycosylation.</text>
</comment>
<feature type="transmembrane region" description="Helical" evidence="11">
    <location>
        <begin position="383"/>
        <end position="401"/>
    </location>
</feature>
<gene>
    <name evidence="13" type="ORF">SAMN04488060_2661</name>
</gene>
<dbReference type="OrthoDB" id="9776737at2"/>
<feature type="transmembrane region" description="Helical" evidence="11">
    <location>
        <begin position="163"/>
        <end position="194"/>
    </location>
</feature>
<keyword evidence="4 13" id="KW-0328">Glycosyltransferase</keyword>
<evidence type="ECO:0000256" key="1">
    <source>
        <dbReference type="ARBA" id="ARBA00004127"/>
    </source>
</evidence>
<dbReference type="GO" id="GO:0006493">
    <property type="term" value="P:protein O-linked glycosylation"/>
    <property type="evidence" value="ECO:0007669"/>
    <property type="project" value="InterPro"/>
</dbReference>
<dbReference type="InterPro" id="IPR027005">
    <property type="entry name" value="PMT-like"/>
</dbReference>
<dbReference type="UniPathway" id="UPA00378"/>
<accession>A0A1I5PW72</accession>
<dbReference type="PANTHER" id="PTHR10050">
    <property type="entry name" value="DOLICHYL-PHOSPHATE-MANNOSE--PROTEIN MANNOSYLTRANSFERASE"/>
    <property type="match status" value="1"/>
</dbReference>
<evidence type="ECO:0000256" key="10">
    <source>
        <dbReference type="ARBA" id="ARBA00093644"/>
    </source>
</evidence>
<evidence type="ECO:0000313" key="14">
    <source>
        <dbReference type="Proteomes" id="UP000199331"/>
    </source>
</evidence>
<feature type="transmembrane region" description="Helical" evidence="11">
    <location>
        <begin position="353"/>
        <end position="371"/>
    </location>
</feature>
<feature type="transmembrane region" description="Helical" evidence="11">
    <location>
        <begin position="215"/>
        <end position="235"/>
    </location>
</feature>
<feature type="domain" description="ArnT-like N-terminal" evidence="12">
    <location>
        <begin position="78"/>
        <end position="238"/>
    </location>
</feature>
<keyword evidence="5 13" id="KW-0808">Transferase</keyword>
<feature type="transmembrane region" description="Helical" evidence="11">
    <location>
        <begin position="327"/>
        <end position="347"/>
    </location>
</feature>
<keyword evidence="14" id="KW-1185">Reference proteome</keyword>
<proteinExistence type="inferred from homology"/>
<dbReference type="AlphaFoldDB" id="A0A1I5PW72"/>
<evidence type="ECO:0000256" key="3">
    <source>
        <dbReference type="ARBA" id="ARBA00007222"/>
    </source>
</evidence>
<evidence type="ECO:0000256" key="5">
    <source>
        <dbReference type="ARBA" id="ARBA00022679"/>
    </source>
</evidence>
<evidence type="ECO:0000259" key="12">
    <source>
        <dbReference type="Pfam" id="PF02366"/>
    </source>
</evidence>
<keyword evidence="7 11" id="KW-1133">Transmembrane helix</keyword>
<evidence type="ECO:0000256" key="6">
    <source>
        <dbReference type="ARBA" id="ARBA00022692"/>
    </source>
</evidence>
<dbReference type="GO" id="GO:0016020">
    <property type="term" value="C:membrane"/>
    <property type="evidence" value="ECO:0007669"/>
    <property type="project" value="InterPro"/>
</dbReference>
<dbReference type="RefSeq" id="WP_090482698.1">
    <property type="nucleotide sequence ID" value="NZ_FOWZ01000004.1"/>
</dbReference>
<dbReference type="InterPro" id="IPR003342">
    <property type="entry name" value="ArnT-like_N"/>
</dbReference>
<organism evidence="13 14">
    <name type="scientific">Qipengyuania nanhaisediminis</name>
    <dbReference type="NCBI Taxonomy" id="604088"/>
    <lineage>
        <taxon>Bacteria</taxon>
        <taxon>Pseudomonadati</taxon>
        <taxon>Pseudomonadota</taxon>
        <taxon>Alphaproteobacteria</taxon>
        <taxon>Sphingomonadales</taxon>
        <taxon>Erythrobacteraceae</taxon>
        <taxon>Qipengyuania</taxon>
    </lineage>
</organism>
<evidence type="ECO:0000313" key="13">
    <source>
        <dbReference type="EMBL" id="SFP37901.1"/>
    </source>
</evidence>
<feature type="transmembrane region" description="Helical" evidence="11">
    <location>
        <begin position="298"/>
        <end position="320"/>
    </location>
</feature>
<dbReference type="GO" id="GO:0012505">
    <property type="term" value="C:endomembrane system"/>
    <property type="evidence" value="ECO:0007669"/>
    <property type="project" value="UniProtKB-SubCell"/>
</dbReference>
<dbReference type="Pfam" id="PF02366">
    <property type="entry name" value="PMT"/>
    <property type="match status" value="1"/>
</dbReference>
<feature type="transmembrane region" description="Helical" evidence="11">
    <location>
        <begin position="117"/>
        <end position="143"/>
    </location>
</feature>